<comment type="caution">
    <text evidence="3">The sequence shown here is derived from an EMBL/GenBank/DDBJ whole genome shotgun (WGS) entry which is preliminary data.</text>
</comment>
<dbReference type="AlphaFoldDB" id="A0A7W7NZF1"/>
<proteinExistence type="predicted"/>
<accession>A0A7W7NZF1</accession>
<evidence type="ECO:0000313" key="3">
    <source>
        <dbReference type="EMBL" id="MBB4861157.1"/>
    </source>
</evidence>
<dbReference type="GO" id="GO:0000160">
    <property type="term" value="P:phosphorelay signal transduction system"/>
    <property type="evidence" value="ECO:0007669"/>
    <property type="project" value="InterPro"/>
</dbReference>
<gene>
    <name evidence="3" type="ORF">HNO88_004511</name>
</gene>
<name>A0A7W7NZF1_9SPHN</name>
<evidence type="ECO:0000313" key="4">
    <source>
        <dbReference type="Proteomes" id="UP000555448"/>
    </source>
</evidence>
<keyword evidence="1" id="KW-0597">Phosphoprotein</keyword>
<dbReference type="Pfam" id="PF00072">
    <property type="entry name" value="Response_reg"/>
    <property type="match status" value="1"/>
</dbReference>
<protein>
    <submittedName>
        <fullName evidence="3">CheY-like chemotaxis protein</fullName>
    </submittedName>
</protein>
<dbReference type="RefSeq" id="WP_184250932.1">
    <property type="nucleotide sequence ID" value="NZ_JACHLR010000073.1"/>
</dbReference>
<dbReference type="InterPro" id="IPR011006">
    <property type="entry name" value="CheY-like_superfamily"/>
</dbReference>
<organism evidence="3 4">
    <name type="scientific">Novosphingobium chloroacetimidivorans</name>
    <dbReference type="NCBI Taxonomy" id="1428314"/>
    <lineage>
        <taxon>Bacteria</taxon>
        <taxon>Pseudomonadati</taxon>
        <taxon>Pseudomonadota</taxon>
        <taxon>Alphaproteobacteria</taxon>
        <taxon>Sphingomonadales</taxon>
        <taxon>Sphingomonadaceae</taxon>
        <taxon>Novosphingobium</taxon>
    </lineage>
</organism>
<feature type="modified residue" description="4-aspartylphosphate" evidence="1">
    <location>
        <position position="50"/>
    </location>
</feature>
<dbReference type="EMBL" id="JACHLR010000073">
    <property type="protein sequence ID" value="MBB4861157.1"/>
    <property type="molecule type" value="Genomic_DNA"/>
</dbReference>
<dbReference type="SUPFAM" id="SSF52172">
    <property type="entry name" value="CheY-like"/>
    <property type="match status" value="1"/>
</dbReference>
<evidence type="ECO:0000256" key="1">
    <source>
        <dbReference type="PROSITE-ProRule" id="PRU00169"/>
    </source>
</evidence>
<sequence length="111" mass="11941">MLIIEDDWLIADHIAQLIEAVGASSIDMAGTEDEAVAYASSHAPDVIISDVNLGTGGTGPIAVDRIIAIIGERPVMFVTGEPRAFQPRSPDMLEHFHDGRNRRGIPIEPIV</sequence>
<feature type="domain" description="Response regulatory" evidence="2">
    <location>
        <begin position="1"/>
        <end position="111"/>
    </location>
</feature>
<reference evidence="3 4" key="1">
    <citation type="submission" date="2020-08" db="EMBL/GenBank/DDBJ databases">
        <title>Functional genomics of gut bacteria from endangered species of beetles.</title>
        <authorList>
            <person name="Carlos-Shanley C."/>
        </authorList>
    </citation>
    <scope>NUCLEOTIDE SEQUENCE [LARGE SCALE GENOMIC DNA]</scope>
    <source>
        <strain evidence="3 4">S00245</strain>
    </source>
</reference>
<keyword evidence="4" id="KW-1185">Reference proteome</keyword>
<dbReference type="PROSITE" id="PS50110">
    <property type="entry name" value="RESPONSE_REGULATORY"/>
    <property type="match status" value="1"/>
</dbReference>
<dbReference type="InterPro" id="IPR001789">
    <property type="entry name" value="Sig_transdc_resp-reg_receiver"/>
</dbReference>
<evidence type="ECO:0000259" key="2">
    <source>
        <dbReference type="PROSITE" id="PS50110"/>
    </source>
</evidence>
<dbReference type="Proteomes" id="UP000555448">
    <property type="component" value="Unassembled WGS sequence"/>
</dbReference>
<dbReference type="Gene3D" id="3.40.50.2300">
    <property type="match status" value="1"/>
</dbReference>